<accession>Q2HV06</accession>
<dbReference type="EMBL" id="AC149038">
    <property type="protein sequence ID" value="ABD32843.1"/>
    <property type="molecule type" value="Genomic_DNA"/>
</dbReference>
<sequence>MSQIFKSHNTLTNSSSNDDGLVCYGGGKTMMRGEVMGQNRGRGNCEEDGNFD</sequence>
<protein>
    <submittedName>
        <fullName evidence="1">Uncharacterized protein</fullName>
    </submittedName>
</protein>
<reference evidence="1" key="1">
    <citation type="submission" date="2004-12" db="EMBL/GenBank/DDBJ databases">
        <authorList>
            <person name="Town C.D."/>
        </authorList>
    </citation>
    <scope>NUCLEOTIDE SEQUENCE</scope>
</reference>
<proteinExistence type="predicted"/>
<evidence type="ECO:0000313" key="1">
    <source>
        <dbReference type="EMBL" id="ABD32843.1"/>
    </source>
</evidence>
<reference evidence="1" key="2">
    <citation type="submission" date="2007-03" db="EMBL/GenBank/DDBJ databases">
        <authorList>
            <consortium name="The International Medicago Genome Annotation Group"/>
        </authorList>
    </citation>
    <scope>NUCLEOTIDE SEQUENCE</scope>
</reference>
<organism evidence="1">
    <name type="scientific">Medicago truncatula</name>
    <name type="common">Barrel medic</name>
    <name type="synonym">Medicago tribuloides</name>
    <dbReference type="NCBI Taxonomy" id="3880"/>
    <lineage>
        <taxon>Eukaryota</taxon>
        <taxon>Viridiplantae</taxon>
        <taxon>Streptophyta</taxon>
        <taxon>Embryophyta</taxon>
        <taxon>Tracheophyta</taxon>
        <taxon>Spermatophyta</taxon>
        <taxon>Magnoliopsida</taxon>
        <taxon>eudicotyledons</taxon>
        <taxon>Gunneridae</taxon>
        <taxon>Pentapetalae</taxon>
        <taxon>rosids</taxon>
        <taxon>fabids</taxon>
        <taxon>Fabales</taxon>
        <taxon>Fabaceae</taxon>
        <taxon>Papilionoideae</taxon>
        <taxon>50 kb inversion clade</taxon>
        <taxon>NPAAA clade</taxon>
        <taxon>Hologalegina</taxon>
        <taxon>IRL clade</taxon>
        <taxon>Trifolieae</taxon>
        <taxon>Medicago</taxon>
    </lineage>
</organism>
<gene>
    <name evidence="1" type="ORF">MtrDRAFT_AC149038g6v2</name>
</gene>
<dbReference type="AlphaFoldDB" id="Q2HV06"/>
<name>Q2HV06_MEDTR</name>